<keyword evidence="3" id="KW-1185">Reference proteome</keyword>
<comment type="caution">
    <text evidence="2">The sequence shown here is derived from an EMBL/GenBank/DDBJ whole genome shotgun (WGS) entry which is preliminary data.</text>
</comment>
<dbReference type="AlphaFoldDB" id="A0A839ZWZ2"/>
<dbReference type="RefSeq" id="WP_183770807.1">
    <property type="nucleotide sequence ID" value="NZ_JACIDK010000002.1"/>
</dbReference>
<dbReference type="Pfam" id="PF10686">
    <property type="entry name" value="YAcAr"/>
    <property type="match status" value="1"/>
</dbReference>
<accession>A0A839ZWZ2</accession>
<dbReference type="EMBL" id="JACIDK010000002">
    <property type="protein sequence ID" value="MBB3890564.1"/>
    <property type="molecule type" value="Genomic_DNA"/>
</dbReference>
<evidence type="ECO:0000313" key="3">
    <source>
        <dbReference type="Proteomes" id="UP000530564"/>
    </source>
</evidence>
<feature type="domain" description="YspA cpYpsA-related SLOG" evidence="1">
    <location>
        <begin position="196"/>
        <end position="261"/>
    </location>
</feature>
<name>A0A839ZWZ2_9CAUL</name>
<gene>
    <name evidence="2" type="ORF">GGQ61_001281</name>
</gene>
<reference evidence="2 3" key="1">
    <citation type="submission" date="2020-08" db="EMBL/GenBank/DDBJ databases">
        <title>Genomic Encyclopedia of Type Strains, Phase IV (KMG-IV): sequencing the most valuable type-strain genomes for metagenomic binning, comparative biology and taxonomic classification.</title>
        <authorList>
            <person name="Goeker M."/>
        </authorList>
    </citation>
    <scope>NUCLEOTIDE SEQUENCE [LARGE SCALE GENOMIC DNA]</scope>
    <source>
        <strain evidence="2 3">DSM 21793</strain>
    </source>
</reference>
<proteinExistence type="predicted"/>
<dbReference type="InterPro" id="IPR019627">
    <property type="entry name" value="YAcAr"/>
</dbReference>
<evidence type="ECO:0000313" key="2">
    <source>
        <dbReference type="EMBL" id="MBB3890564.1"/>
    </source>
</evidence>
<evidence type="ECO:0000259" key="1">
    <source>
        <dbReference type="Pfam" id="PF10686"/>
    </source>
</evidence>
<protein>
    <recommendedName>
        <fullName evidence="1">YspA cpYpsA-related SLOG domain-containing protein</fullName>
    </recommendedName>
</protein>
<organism evidence="2 3">
    <name type="scientific">Phenylobacterium haematophilum</name>
    <dbReference type="NCBI Taxonomy" id="98513"/>
    <lineage>
        <taxon>Bacteria</taxon>
        <taxon>Pseudomonadati</taxon>
        <taxon>Pseudomonadota</taxon>
        <taxon>Alphaproteobacteria</taxon>
        <taxon>Caulobacterales</taxon>
        <taxon>Caulobacteraceae</taxon>
        <taxon>Phenylobacterium</taxon>
    </lineage>
</organism>
<sequence>MTYDDEIPEDEPEHAESSLSHMLQELELYARRPFDDELDDRPLPEGRLVEGAAADTFDAMAACLADTRLETDLEDLLWGFTNVFHRAAERVERELDDNEFAQKRMQREQDGSEVKSVELEKAIGEGRTMIERRDAMEAFREAFAEQFRTLFRKPWMPRSGTMANRKKLTASVIASRDFVNARRWADKQVLIPPGERIYVSGGADYGNHGFVWQVLDTVLAKHPTMVLLHGASKRGAELFASLWARERSVPQVPLPPDFVKHSKASAPFKRNDAVLELLPRGVIIFPGGGIQDNLFDKAKSMGVNRWDFRARGGG</sequence>
<dbReference type="Proteomes" id="UP000530564">
    <property type="component" value="Unassembled WGS sequence"/>
</dbReference>